<dbReference type="PRINTS" id="PR01652">
    <property type="entry name" value="SHAPEPROTEIN"/>
</dbReference>
<dbReference type="GO" id="GO:0000902">
    <property type="term" value="P:cell morphogenesis"/>
    <property type="evidence" value="ECO:0007669"/>
    <property type="project" value="InterPro"/>
</dbReference>
<organism evidence="7 8">
    <name type="scientific">Candidatus Eubacterium avistercoris</name>
    <dbReference type="NCBI Taxonomy" id="2838567"/>
    <lineage>
        <taxon>Bacteria</taxon>
        <taxon>Bacillati</taxon>
        <taxon>Bacillota</taxon>
        <taxon>Clostridia</taxon>
        <taxon>Eubacteriales</taxon>
        <taxon>Eubacteriaceae</taxon>
        <taxon>Eubacterium</taxon>
    </lineage>
</organism>
<dbReference type="InterPro" id="IPR004753">
    <property type="entry name" value="MreB"/>
</dbReference>
<dbReference type="GO" id="GO:0008360">
    <property type="term" value="P:regulation of cell shape"/>
    <property type="evidence" value="ECO:0007669"/>
    <property type="project" value="UniProtKB-KW"/>
</dbReference>
<dbReference type="Gene3D" id="3.30.420.40">
    <property type="match status" value="3"/>
</dbReference>
<keyword evidence="5" id="KW-0133">Cell shape</keyword>
<proteinExistence type="inferred from homology"/>
<comment type="similarity">
    <text evidence="6">Belongs to the FtsA/MreB family.</text>
</comment>
<evidence type="ECO:0000313" key="7">
    <source>
        <dbReference type="EMBL" id="HIZ06519.1"/>
    </source>
</evidence>
<keyword evidence="3" id="KW-0547">Nucleotide-binding</keyword>
<comment type="caution">
    <text evidence="7">The sequence shown here is derived from an EMBL/GenBank/DDBJ whole genome shotgun (WGS) entry which is preliminary data.</text>
</comment>
<evidence type="ECO:0000256" key="5">
    <source>
        <dbReference type="ARBA" id="ARBA00022960"/>
    </source>
</evidence>
<dbReference type="PANTHER" id="PTHR42749">
    <property type="entry name" value="CELL SHAPE-DETERMINING PROTEIN MREB"/>
    <property type="match status" value="1"/>
</dbReference>
<dbReference type="InterPro" id="IPR043129">
    <property type="entry name" value="ATPase_NBD"/>
</dbReference>
<dbReference type="EMBL" id="DXCH01000032">
    <property type="protein sequence ID" value="HIZ06519.1"/>
    <property type="molecule type" value="Genomic_DNA"/>
</dbReference>
<keyword evidence="2" id="KW-0963">Cytoplasm</keyword>
<evidence type="ECO:0000256" key="3">
    <source>
        <dbReference type="ARBA" id="ARBA00022741"/>
    </source>
</evidence>
<protein>
    <submittedName>
        <fullName evidence="7">Rod shape-determining protein</fullName>
    </submittedName>
</protein>
<reference evidence="7" key="1">
    <citation type="journal article" date="2021" name="PeerJ">
        <title>Extensive microbial diversity within the chicken gut microbiome revealed by metagenomics and culture.</title>
        <authorList>
            <person name="Gilroy R."/>
            <person name="Ravi A."/>
            <person name="Getino M."/>
            <person name="Pursley I."/>
            <person name="Horton D.L."/>
            <person name="Alikhan N.F."/>
            <person name="Baker D."/>
            <person name="Gharbi K."/>
            <person name="Hall N."/>
            <person name="Watson M."/>
            <person name="Adriaenssens E.M."/>
            <person name="Foster-Nyarko E."/>
            <person name="Jarju S."/>
            <person name="Secka A."/>
            <person name="Antonio M."/>
            <person name="Oren A."/>
            <person name="Chaudhuri R.R."/>
            <person name="La Ragione R."/>
            <person name="Hildebrand F."/>
            <person name="Pallen M.J."/>
        </authorList>
    </citation>
    <scope>NUCLEOTIDE SEQUENCE</scope>
    <source>
        <strain evidence="7">CHK192-9172</strain>
    </source>
</reference>
<dbReference type="SUPFAM" id="SSF53067">
    <property type="entry name" value="Actin-like ATPase domain"/>
    <property type="match status" value="1"/>
</dbReference>
<gene>
    <name evidence="7" type="ORF">IAA08_01125</name>
</gene>
<evidence type="ECO:0000313" key="8">
    <source>
        <dbReference type="Proteomes" id="UP000824024"/>
    </source>
</evidence>
<evidence type="ECO:0000256" key="4">
    <source>
        <dbReference type="ARBA" id="ARBA00022840"/>
    </source>
</evidence>
<comment type="subcellular location">
    <subcellularLocation>
        <location evidence="1">Cytoplasm</location>
    </subcellularLocation>
</comment>
<evidence type="ECO:0000256" key="1">
    <source>
        <dbReference type="ARBA" id="ARBA00004496"/>
    </source>
</evidence>
<reference evidence="7" key="2">
    <citation type="submission" date="2021-04" db="EMBL/GenBank/DDBJ databases">
        <authorList>
            <person name="Gilroy R."/>
        </authorList>
    </citation>
    <scope>NUCLEOTIDE SEQUENCE</scope>
    <source>
        <strain evidence="7">CHK192-9172</strain>
    </source>
</reference>
<dbReference type="PANTHER" id="PTHR42749:SF1">
    <property type="entry name" value="CELL SHAPE-DETERMINING PROTEIN MREB"/>
    <property type="match status" value="1"/>
</dbReference>
<dbReference type="GO" id="GO:0005524">
    <property type="term" value="F:ATP binding"/>
    <property type="evidence" value="ECO:0007669"/>
    <property type="project" value="UniProtKB-KW"/>
</dbReference>
<dbReference type="GO" id="GO:0005737">
    <property type="term" value="C:cytoplasm"/>
    <property type="evidence" value="ECO:0007669"/>
    <property type="project" value="UniProtKB-SubCell"/>
</dbReference>
<evidence type="ECO:0000256" key="2">
    <source>
        <dbReference type="ARBA" id="ARBA00022490"/>
    </source>
</evidence>
<keyword evidence="4" id="KW-0067">ATP-binding</keyword>
<dbReference type="Pfam" id="PF06723">
    <property type="entry name" value="MreB_Mbl"/>
    <property type="match status" value="1"/>
</dbReference>
<accession>A0A9D2IED6</accession>
<feature type="non-terminal residue" evidence="7">
    <location>
        <position position="1"/>
    </location>
</feature>
<dbReference type="AlphaFoldDB" id="A0A9D2IED6"/>
<name>A0A9D2IED6_9FIRM</name>
<dbReference type="Proteomes" id="UP000824024">
    <property type="component" value="Unassembled WGS sequence"/>
</dbReference>
<sequence length="278" mass="30305">SFPVVTGVIADYNNMQTMIGSFLGKYSKSHIKGSEYVVAVPTDITEVEKKAFFDLFYKSPYKPKSVLLCDKPIADAIGLGLDVNEPTGIMVVDMGADTTEISVISLGGLVLSNLLHFGGNRMDESIINYMKRNFNLVIGKKTAMQLKENIGSAMPGAEGTMTIVGLDVVSGLPIQMEVTAETVYNAIKENMNSLCNAIKMILERVPPELAKDIIASGIYLTGGGSEIDRLDILFKELTNIKVNTCEDADECVARGLSQVIKDAKFKHLAYSMRTKVFK</sequence>
<evidence type="ECO:0000256" key="6">
    <source>
        <dbReference type="ARBA" id="ARBA00023458"/>
    </source>
</evidence>
<dbReference type="InterPro" id="IPR056546">
    <property type="entry name" value="MreB_MamK-like"/>
</dbReference>